<evidence type="ECO:0000256" key="1">
    <source>
        <dbReference type="ARBA" id="ARBA00022574"/>
    </source>
</evidence>
<keyword evidence="1 3" id="KW-0853">WD repeat</keyword>
<gene>
    <name evidence="5" type="ORF">FOMPIDRAFT_1142129</name>
</gene>
<dbReference type="Gene3D" id="2.130.10.10">
    <property type="entry name" value="YVTN repeat-like/Quinoprotein amine dehydrogenase"/>
    <property type="match status" value="3"/>
</dbReference>
<feature type="region of interest" description="Disordered" evidence="4">
    <location>
        <begin position="277"/>
        <end position="370"/>
    </location>
</feature>
<dbReference type="STRING" id="743788.S8G089"/>
<dbReference type="InterPro" id="IPR001680">
    <property type="entry name" value="WD40_rpt"/>
</dbReference>
<dbReference type="PROSITE" id="PS50082">
    <property type="entry name" value="WD_REPEATS_2"/>
    <property type="match status" value="1"/>
</dbReference>
<keyword evidence="6" id="KW-1185">Reference proteome</keyword>
<dbReference type="eggNOG" id="KOG1310">
    <property type="taxonomic scope" value="Eukaryota"/>
</dbReference>
<name>S8G089_FOMSC</name>
<dbReference type="PANTHER" id="PTHR15574:SF40">
    <property type="entry name" value="WD AND TETRATRICOPEPTIDE REPEATS PROTEIN 1"/>
    <property type="match status" value="1"/>
</dbReference>
<evidence type="ECO:0008006" key="7">
    <source>
        <dbReference type="Google" id="ProtNLM"/>
    </source>
</evidence>
<dbReference type="Pfam" id="PF00400">
    <property type="entry name" value="WD40"/>
    <property type="match status" value="2"/>
</dbReference>
<dbReference type="InterPro" id="IPR036322">
    <property type="entry name" value="WD40_repeat_dom_sf"/>
</dbReference>
<dbReference type="PANTHER" id="PTHR15574">
    <property type="entry name" value="WD REPEAT DOMAIN-CONTAINING FAMILY"/>
    <property type="match status" value="1"/>
</dbReference>
<dbReference type="PROSITE" id="PS50294">
    <property type="entry name" value="WD_REPEATS_REGION"/>
    <property type="match status" value="1"/>
</dbReference>
<accession>S8G089</accession>
<organism evidence="5 6">
    <name type="scientific">Fomitopsis schrenkii</name>
    <name type="common">Brown rot fungus</name>
    <dbReference type="NCBI Taxonomy" id="2126942"/>
    <lineage>
        <taxon>Eukaryota</taxon>
        <taxon>Fungi</taxon>
        <taxon>Dikarya</taxon>
        <taxon>Basidiomycota</taxon>
        <taxon>Agaricomycotina</taxon>
        <taxon>Agaricomycetes</taxon>
        <taxon>Polyporales</taxon>
        <taxon>Fomitopsis</taxon>
    </lineage>
</organism>
<sequence length="515" mass="56228">MQRPLDRVKVLGDEHHGHTGCVNALSWARGGDLLISGGDDTMVRVWRIDPSEAEEDYPFKCEVVIDTGHTGNIFNARMLPQSTRIATVAADRQVRVSDVGAAVHSTRYDGRTDYTSSQAHVKVLRCHNGRVKRIVTEESPDMFLTVAQDGTVRQHDLRVPHNCTSGNCPAPLARVEHELSTIALSPLTPYQFVVAGASPYGYLFDRRHAGRILKEEWGVPPSSDDVTTCVRRFGRATRGPGELRGHEYITGARMATTNGHEVLLSYSSDAVYLYSTHDDPSAEPSGKDTLIPSNHTSPQRSSRSSAVQSAINGPTFIHRTDTEMEEDIERMMTEDADEDNYMDEGADDDENGDGETGDDSGGIGTEDIPVTKTSSVPIVYPRARFSGACNVETVKDVNFLGPQDEYVVSGSDDGNFFIWQKDTGQLHDILEGDGSVVNVIEGHPQQPLIAVSGIDTTVKLFGPARGPSQFSRLRNADNIIKRNSEVRGIDIASVLRYRLAMANVSEGAAADCSLQ</sequence>
<dbReference type="FunCoup" id="S8G089">
    <property type="interactions" value="61"/>
</dbReference>
<dbReference type="AlphaFoldDB" id="S8G089"/>
<dbReference type="GO" id="GO:0045717">
    <property type="term" value="P:negative regulation of fatty acid biosynthetic process"/>
    <property type="evidence" value="ECO:0007669"/>
    <property type="project" value="TreeGrafter"/>
</dbReference>
<dbReference type="SUPFAM" id="SSF50978">
    <property type="entry name" value="WD40 repeat-like"/>
    <property type="match status" value="1"/>
</dbReference>
<keyword evidence="2" id="KW-0677">Repeat</keyword>
<feature type="compositionally biased region" description="Low complexity" evidence="4">
    <location>
        <begin position="297"/>
        <end position="310"/>
    </location>
</feature>
<protein>
    <recommendedName>
        <fullName evidence="7">WD40 repeat-like protein</fullName>
    </recommendedName>
</protein>
<dbReference type="EMBL" id="KE504129">
    <property type="protein sequence ID" value="EPT03795.1"/>
    <property type="molecule type" value="Genomic_DNA"/>
</dbReference>
<evidence type="ECO:0000256" key="3">
    <source>
        <dbReference type="PROSITE-ProRule" id="PRU00221"/>
    </source>
</evidence>
<dbReference type="InParanoid" id="S8G089"/>
<evidence type="ECO:0000313" key="6">
    <source>
        <dbReference type="Proteomes" id="UP000015241"/>
    </source>
</evidence>
<feature type="repeat" description="WD" evidence="3">
    <location>
        <begin position="15"/>
        <end position="56"/>
    </location>
</feature>
<dbReference type="InterPro" id="IPR045151">
    <property type="entry name" value="DCAF8"/>
</dbReference>
<dbReference type="GO" id="GO:0080008">
    <property type="term" value="C:Cul4-RING E3 ubiquitin ligase complex"/>
    <property type="evidence" value="ECO:0007669"/>
    <property type="project" value="TreeGrafter"/>
</dbReference>
<dbReference type="Proteomes" id="UP000015241">
    <property type="component" value="Unassembled WGS sequence"/>
</dbReference>
<dbReference type="InterPro" id="IPR015943">
    <property type="entry name" value="WD40/YVTN_repeat-like_dom_sf"/>
</dbReference>
<dbReference type="SMART" id="SM00320">
    <property type="entry name" value="WD40"/>
    <property type="match status" value="5"/>
</dbReference>
<proteinExistence type="predicted"/>
<dbReference type="GO" id="GO:0005737">
    <property type="term" value="C:cytoplasm"/>
    <property type="evidence" value="ECO:0007669"/>
    <property type="project" value="TreeGrafter"/>
</dbReference>
<evidence type="ECO:0000256" key="4">
    <source>
        <dbReference type="SAM" id="MobiDB-lite"/>
    </source>
</evidence>
<evidence type="ECO:0000256" key="2">
    <source>
        <dbReference type="ARBA" id="ARBA00022737"/>
    </source>
</evidence>
<dbReference type="OrthoDB" id="2414538at2759"/>
<evidence type="ECO:0000313" key="5">
    <source>
        <dbReference type="EMBL" id="EPT03795.1"/>
    </source>
</evidence>
<feature type="compositionally biased region" description="Acidic residues" evidence="4">
    <location>
        <begin position="323"/>
        <end position="358"/>
    </location>
</feature>
<reference evidence="5 6" key="1">
    <citation type="journal article" date="2012" name="Science">
        <title>The Paleozoic origin of enzymatic lignin decomposition reconstructed from 31 fungal genomes.</title>
        <authorList>
            <person name="Floudas D."/>
            <person name="Binder M."/>
            <person name="Riley R."/>
            <person name="Barry K."/>
            <person name="Blanchette R.A."/>
            <person name="Henrissat B."/>
            <person name="Martinez A.T."/>
            <person name="Otillar R."/>
            <person name="Spatafora J.W."/>
            <person name="Yadav J.S."/>
            <person name="Aerts A."/>
            <person name="Benoit I."/>
            <person name="Boyd A."/>
            <person name="Carlson A."/>
            <person name="Copeland A."/>
            <person name="Coutinho P.M."/>
            <person name="de Vries R.P."/>
            <person name="Ferreira P."/>
            <person name="Findley K."/>
            <person name="Foster B."/>
            <person name="Gaskell J."/>
            <person name="Glotzer D."/>
            <person name="Gorecki P."/>
            <person name="Heitman J."/>
            <person name="Hesse C."/>
            <person name="Hori C."/>
            <person name="Igarashi K."/>
            <person name="Jurgens J.A."/>
            <person name="Kallen N."/>
            <person name="Kersten P."/>
            <person name="Kohler A."/>
            <person name="Kuees U."/>
            <person name="Kumar T.K.A."/>
            <person name="Kuo A."/>
            <person name="LaButti K."/>
            <person name="Larrondo L.F."/>
            <person name="Lindquist E."/>
            <person name="Ling A."/>
            <person name="Lombard V."/>
            <person name="Lucas S."/>
            <person name="Lundell T."/>
            <person name="Martin R."/>
            <person name="McLaughlin D.J."/>
            <person name="Morgenstern I."/>
            <person name="Morin E."/>
            <person name="Murat C."/>
            <person name="Nagy L.G."/>
            <person name="Nolan M."/>
            <person name="Ohm R.A."/>
            <person name="Patyshakuliyeva A."/>
            <person name="Rokas A."/>
            <person name="Ruiz-Duenas F.J."/>
            <person name="Sabat G."/>
            <person name="Salamov A."/>
            <person name="Samejima M."/>
            <person name="Schmutz J."/>
            <person name="Slot J.C."/>
            <person name="St John F."/>
            <person name="Stenlid J."/>
            <person name="Sun H."/>
            <person name="Sun S."/>
            <person name="Syed K."/>
            <person name="Tsang A."/>
            <person name="Wiebenga A."/>
            <person name="Young D."/>
            <person name="Pisabarro A."/>
            <person name="Eastwood D.C."/>
            <person name="Martin F."/>
            <person name="Cullen D."/>
            <person name="Grigoriev I.V."/>
            <person name="Hibbett D.S."/>
        </authorList>
    </citation>
    <scope>NUCLEOTIDE SEQUENCE</scope>
    <source>
        <strain evidence="6">FP-58527</strain>
    </source>
</reference>
<dbReference type="HOGENOM" id="CLU_012381_2_0_1"/>